<keyword evidence="1" id="KW-0418">Kinase</keyword>
<keyword evidence="2" id="KW-1185">Reference proteome</keyword>
<evidence type="ECO:0000313" key="2">
    <source>
        <dbReference type="Proteomes" id="UP000756921"/>
    </source>
</evidence>
<sequence length="71" mass="8073">MPNARRSRTLWCAIHVNDSNPGLIICEFELEEDDTYPLVPSSEMTPKLPEEEVEAVAVEREAKKEGVQRAF</sequence>
<dbReference type="AlphaFoldDB" id="A0A9P6G712"/>
<evidence type="ECO:0000313" key="1">
    <source>
        <dbReference type="EMBL" id="KAF9730032.1"/>
    </source>
</evidence>
<reference evidence="1" key="1">
    <citation type="journal article" date="2020" name="Mol. Plant Microbe Interact.">
        <title>Genome Sequence of the Biocontrol Agent Coniothyrium minitans strain Conio (IMI 134523).</title>
        <authorList>
            <person name="Patel D."/>
            <person name="Shittu T.A."/>
            <person name="Baroncelli R."/>
            <person name="Muthumeenakshi S."/>
            <person name="Osborne T.H."/>
            <person name="Janganan T.K."/>
            <person name="Sreenivasaprasad S."/>
        </authorList>
    </citation>
    <scope>NUCLEOTIDE SEQUENCE</scope>
    <source>
        <strain evidence="1">Conio</strain>
    </source>
</reference>
<keyword evidence="1" id="KW-0808">Transferase</keyword>
<accession>A0A9P6G712</accession>
<dbReference type="Gene3D" id="3.30.450.20">
    <property type="entry name" value="PAS domain"/>
    <property type="match status" value="1"/>
</dbReference>
<dbReference type="GO" id="GO:0016301">
    <property type="term" value="F:kinase activity"/>
    <property type="evidence" value="ECO:0007669"/>
    <property type="project" value="UniProtKB-KW"/>
</dbReference>
<gene>
    <name evidence="1" type="ORF">PMIN01_11965</name>
</gene>
<comment type="caution">
    <text evidence="1">The sequence shown here is derived from an EMBL/GenBank/DDBJ whole genome shotgun (WGS) entry which is preliminary data.</text>
</comment>
<name>A0A9P6G712_9PLEO</name>
<dbReference type="EMBL" id="WJXW01000015">
    <property type="protein sequence ID" value="KAF9730032.1"/>
    <property type="molecule type" value="Genomic_DNA"/>
</dbReference>
<organism evidence="1 2">
    <name type="scientific">Paraphaeosphaeria minitans</name>
    <dbReference type="NCBI Taxonomy" id="565426"/>
    <lineage>
        <taxon>Eukaryota</taxon>
        <taxon>Fungi</taxon>
        <taxon>Dikarya</taxon>
        <taxon>Ascomycota</taxon>
        <taxon>Pezizomycotina</taxon>
        <taxon>Dothideomycetes</taxon>
        <taxon>Pleosporomycetidae</taxon>
        <taxon>Pleosporales</taxon>
        <taxon>Massarineae</taxon>
        <taxon>Didymosphaeriaceae</taxon>
        <taxon>Paraphaeosphaeria</taxon>
    </lineage>
</organism>
<dbReference type="OrthoDB" id="2015534at2759"/>
<proteinExistence type="predicted"/>
<dbReference type="Proteomes" id="UP000756921">
    <property type="component" value="Unassembled WGS sequence"/>
</dbReference>
<protein>
    <submittedName>
        <fullName evidence="1">Sensor histidine kinase response</fullName>
    </submittedName>
</protein>